<proteinExistence type="predicted"/>
<sequence length="130" mass="13833">ALDFSAQGVAWPISRHYQLSLHASSSHHLSTTVLQPQFSSASQHTTPAAPAQHLAVDERCIPGMDLVDCLADYLVGLRLETGLTLTNLQASTINSPVAELLPYDPPAGGVCCTAQESPDNRTLQVLQTEG</sequence>
<gene>
    <name evidence="1" type="ORF">PLEPLA_LOCUS13489</name>
</gene>
<dbReference type="Proteomes" id="UP001153269">
    <property type="component" value="Unassembled WGS sequence"/>
</dbReference>
<reference evidence="1" key="1">
    <citation type="submission" date="2020-03" db="EMBL/GenBank/DDBJ databases">
        <authorList>
            <person name="Weist P."/>
        </authorList>
    </citation>
    <scope>NUCLEOTIDE SEQUENCE</scope>
</reference>
<dbReference type="AlphaFoldDB" id="A0A9N7U5T7"/>
<protein>
    <submittedName>
        <fullName evidence="1">Uncharacterized protein</fullName>
    </submittedName>
</protein>
<feature type="non-terminal residue" evidence="1">
    <location>
        <position position="1"/>
    </location>
</feature>
<organism evidence="1 2">
    <name type="scientific">Pleuronectes platessa</name>
    <name type="common">European plaice</name>
    <dbReference type="NCBI Taxonomy" id="8262"/>
    <lineage>
        <taxon>Eukaryota</taxon>
        <taxon>Metazoa</taxon>
        <taxon>Chordata</taxon>
        <taxon>Craniata</taxon>
        <taxon>Vertebrata</taxon>
        <taxon>Euteleostomi</taxon>
        <taxon>Actinopterygii</taxon>
        <taxon>Neopterygii</taxon>
        <taxon>Teleostei</taxon>
        <taxon>Neoteleostei</taxon>
        <taxon>Acanthomorphata</taxon>
        <taxon>Carangaria</taxon>
        <taxon>Pleuronectiformes</taxon>
        <taxon>Pleuronectoidei</taxon>
        <taxon>Pleuronectidae</taxon>
        <taxon>Pleuronectes</taxon>
    </lineage>
</organism>
<evidence type="ECO:0000313" key="1">
    <source>
        <dbReference type="EMBL" id="CAB1425559.1"/>
    </source>
</evidence>
<evidence type="ECO:0000313" key="2">
    <source>
        <dbReference type="Proteomes" id="UP001153269"/>
    </source>
</evidence>
<keyword evidence="2" id="KW-1185">Reference proteome</keyword>
<name>A0A9N7U5T7_PLEPL</name>
<comment type="caution">
    <text evidence="1">The sequence shown here is derived from an EMBL/GenBank/DDBJ whole genome shotgun (WGS) entry which is preliminary data.</text>
</comment>
<accession>A0A9N7U5T7</accession>
<dbReference type="EMBL" id="CADEAL010000814">
    <property type="protein sequence ID" value="CAB1425559.1"/>
    <property type="molecule type" value="Genomic_DNA"/>
</dbReference>